<reference evidence="1 2" key="1">
    <citation type="journal article" date="2018" name="Sci. Rep.">
        <title>Comparative analysis of the Pocillopora damicornis genome highlights role of immune system in coral evolution.</title>
        <authorList>
            <person name="Cunning R."/>
            <person name="Bay R.A."/>
            <person name="Gillette P."/>
            <person name="Baker A.C."/>
            <person name="Traylor-Knowles N."/>
        </authorList>
    </citation>
    <scope>NUCLEOTIDE SEQUENCE [LARGE SCALE GENOMIC DNA]</scope>
    <source>
        <strain evidence="1">RSMAS</strain>
        <tissue evidence="1">Whole animal</tissue>
    </source>
</reference>
<protein>
    <submittedName>
        <fullName evidence="1">Uncharacterized protein</fullName>
    </submittedName>
</protein>
<keyword evidence="2" id="KW-1185">Reference proteome</keyword>
<sequence length="166" mass="18764">MEQSVWGLSSQPLRLSDQIWREISPNKVFTTTSTQCSTKEEIPCQLVEPYSVAYSQDVLRVKGRCYQSMKNSEPPHKLEADITTASKILKGRCSCVAGAGGFYYHIIVLLFYLSHCKQSGLKTISDGLTCTSLPQRWSIPCERKIQNKVIQNIWVKKPQLGTNYSN</sequence>
<organism evidence="1 2">
    <name type="scientific">Pocillopora damicornis</name>
    <name type="common">Cauliflower coral</name>
    <name type="synonym">Millepora damicornis</name>
    <dbReference type="NCBI Taxonomy" id="46731"/>
    <lineage>
        <taxon>Eukaryota</taxon>
        <taxon>Metazoa</taxon>
        <taxon>Cnidaria</taxon>
        <taxon>Anthozoa</taxon>
        <taxon>Hexacorallia</taxon>
        <taxon>Scleractinia</taxon>
        <taxon>Astrocoeniina</taxon>
        <taxon>Pocilloporidae</taxon>
        <taxon>Pocillopora</taxon>
    </lineage>
</organism>
<accession>A0A3M6T650</accession>
<comment type="caution">
    <text evidence="1">The sequence shown here is derived from an EMBL/GenBank/DDBJ whole genome shotgun (WGS) entry which is preliminary data.</text>
</comment>
<evidence type="ECO:0000313" key="1">
    <source>
        <dbReference type="EMBL" id="RMX36754.1"/>
    </source>
</evidence>
<dbReference type="AlphaFoldDB" id="A0A3M6T650"/>
<dbReference type="Proteomes" id="UP000275408">
    <property type="component" value="Unassembled WGS sequence"/>
</dbReference>
<proteinExistence type="predicted"/>
<gene>
    <name evidence="1" type="ORF">pdam_00023133</name>
</gene>
<evidence type="ECO:0000313" key="2">
    <source>
        <dbReference type="Proteomes" id="UP000275408"/>
    </source>
</evidence>
<name>A0A3M6T650_POCDA</name>
<dbReference type="EMBL" id="RCHS01004219">
    <property type="protein sequence ID" value="RMX36754.1"/>
    <property type="molecule type" value="Genomic_DNA"/>
</dbReference>